<evidence type="ECO:0000256" key="4">
    <source>
        <dbReference type="ARBA" id="ARBA00022723"/>
    </source>
</evidence>
<keyword evidence="3 8" id="KW-0349">Heme</keyword>
<evidence type="ECO:0000256" key="8">
    <source>
        <dbReference type="PIRSR" id="PIRSR602401-1"/>
    </source>
</evidence>
<accession>A0A0K8U7Q2</accession>
<evidence type="ECO:0000256" key="6">
    <source>
        <dbReference type="ARBA" id="ARBA00023004"/>
    </source>
</evidence>
<dbReference type="PRINTS" id="PR00385">
    <property type="entry name" value="P450"/>
</dbReference>
<evidence type="ECO:0000256" key="3">
    <source>
        <dbReference type="ARBA" id="ARBA00022617"/>
    </source>
</evidence>
<evidence type="ECO:0000256" key="9">
    <source>
        <dbReference type="RuleBase" id="RU000461"/>
    </source>
</evidence>
<evidence type="ECO:0000256" key="7">
    <source>
        <dbReference type="ARBA" id="ARBA00023033"/>
    </source>
</evidence>
<organism evidence="10">
    <name type="scientific">Bactrocera latifrons</name>
    <name type="common">Malaysian fruit fly</name>
    <name type="synonym">Chaetodacus latifrons</name>
    <dbReference type="NCBI Taxonomy" id="174628"/>
    <lineage>
        <taxon>Eukaryota</taxon>
        <taxon>Metazoa</taxon>
        <taxon>Ecdysozoa</taxon>
        <taxon>Arthropoda</taxon>
        <taxon>Hexapoda</taxon>
        <taxon>Insecta</taxon>
        <taxon>Pterygota</taxon>
        <taxon>Neoptera</taxon>
        <taxon>Endopterygota</taxon>
        <taxon>Diptera</taxon>
        <taxon>Brachycera</taxon>
        <taxon>Muscomorpha</taxon>
        <taxon>Tephritoidea</taxon>
        <taxon>Tephritidae</taxon>
        <taxon>Bactrocera</taxon>
        <taxon>Bactrocera</taxon>
    </lineage>
</organism>
<dbReference type="SUPFAM" id="SSF48264">
    <property type="entry name" value="Cytochrome P450"/>
    <property type="match status" value="1"/>
</dbReference>
<dbReference type="GeneID" id="108978298"/>
<comment type="similarity">
    <text evidence="2 9">Belongs to the cytochrome P450 family.</text>
</comment>
<dbReference type="OrthoDB" id="3945418at2759"/>
<name>A0A0K8U7Q2_BACLA</name>
<dbReference type="PRINTS" id="PR00463">
    <property type="entry name" value="EP450I"/>
</dbReference>
<dbReference type="PROSITE" id="PS00086">
    <property type="entry name" value="CYTOCHROME_P450"/>
    <property type="match status" value="1"/>
</dbReference>
<dbReference type="Pfam" id="PF00067">
    <property type="entry name" value="p450"/>
    <property type="match status" value="1"/>
</dbReference>
<dbReference type="InterPro" id="IPR001128">
    <property type="entry name" value="Cyt_P450"/>
</dbReference>
<sequence>MISKFTLLYAGSGQQATKCVMDQLFVRQLSNSLPRPQHVILEHFETKEEKREDPEWVNAKDYKQIPGPSSYRMLRDQLPGGPLHKTNTHILERHYQERYGDIFRINGILGTPDTVFTFNPRDFETVYRNETIWPVRVGLDSLEHYRLKKRPDVFQGVTGLITSQGRAWGDIRNKVNPVMMKVQNIRQYLPAIDNIAQDFLDRLNSKLNHNTGKLTTDFTEEIKMWAFESVAVVALNTRLGLLARDKPDANVLKIVDGMNAFFDKANTYDVSPSFWKYVETPGFKELMKAYDDVTEVTTFYIEKAMEKFKNEQNDEAQSVLEKLYRINKNVAVVMAMDMLMAGLDTTSATVISVLHFLGQNPEKQEELRKELLKLLPDPKMPLTEENTKNMPYLRACIKESLRLKPIANGNFRLAGRDIVLSGYKVPKGVGIYMATMSLSNSDEYFERSAEFLPERWIKAAKATCPVSQKHNPFVYLPFGFGPRTCIGKRLAELEMETLLVRFIRNYRVTWVGEKPLEYVNDLILRPTGEMKFKFEKL</sequence>
<protein>
    <submittedName>
        <fullName evidence="10">Putative cytochrome P450 12b2, mitochondrial</fullName>
    </submittedName>
</protein>
<dbReference type="InterPro" id="IPR036396">
    <property type="entry name" value="Cyt_P450_sf"/>
</dbReference>
<dbReference type="InterPro" id="IPR017972">
    <property type="entry name" value="Cyt_P450_CS"/>
</dbReference>
<dbReference type="PANTHER" id="PTHR24279:SF120">
    <property type="entry name" value="CYTOCHROME P450"/>
    <property type="match status" value="1"/>
</dbReference>
<keyword evidence="7 9" id="KW-0503">Monooxygenase</keyword>
<dbReference type="AlphaFoldDB" id="A0A0K8U7Q2"/>
<dbReference type="InterPro" id="IPR002401">
    <property type="entry name" value="Cyt_P450_E_grp-I"/>
</dbReference>
<dbReference type="EMBL" id="GDHF01016671">
    <property type="protein sequence ID" value="JAI35643.1"/>
    <property type="molecule type" value="Transcribed_RNA"/>
</dbReference>
<dbReference type="Gene3D" id="1.10.630.10">
    <property type="entry name" value="Cytochrome P450"/>
    <property type="match status" value="1"/>
</dbReference>
<evidence type="ECO:0000313" key="11">
    <source>
        <dbReference type="EMBL" id="JAI35643.1"/>
    </source>
</evidence>
<keyword evidence="6 8" id="KW-0408">Iron</keyword>
<reference evidence="10" key="1">
    <citation type="submission" date="2015-06" db="EMBL/GenBank/DDBJ databases">
        <authorList>
            <person name="Hoefler B.C."/>
            <person name="Straight P.D."/>
        </authorList>
    </citation>
    <scope>NUCLEOTIDE SEQUENCE</scope>
</reference>
<proteinExistence type="inferred from homology"/>
<dbReference type="EMBL" id="GDHF01029632">
    <property type="protein sequence ID" value="JAI22682.1"/>
    <property type="molecule type" value="Transcribed_RNA"/>
</dbReference>
<comment type="cofactor">
    <cofactor evidence="1 8">
        <name>heme</name>
        <dbReference type="ChEBI" id="CHEBI:30413"/>
    </cofactor>
</comment>
<dbReference type="GO" id="GO:0004497">
    <property type="term" value="F:monooxygenase activity"/>
    <property type="evidence" value="ECO:0007669"/>
    <property type="project" value="UniProtKB-KW"/>
</dbReference>
<dbReference type="FunFam" id="1.10.630.10:FF:000006">
    <property type="entry name" value="Cytochrome P450 302a1, mitochondrial"/>
    <property type="match status" value="1"/>
</dbReference>
<dbReference type="CDD" id="cd11054">
    <property type="entry name" value="CYP24A1-like"/>
    <property type="match status" value="1"/>
</dbReference>
<dbReference type="GO" id="GO:0016705">
    <property type="term" value="F:oxidoreductase activity, acting on paired donors, with incorporation or reduction of molecular oxygen"/>
    <property type="evidence" value="ECO:0007669"/>
    <property type="project" value="InterPro"/>
</dbReference>
<keyword evidence="4 8" id="KW-0479">Metal-binding</keyword>
<evidence type="ECO:0000256" key="5">
    <source>
        <dbReference type="ARBA" id="ARBA00023002"/>
    </source>
</evidence>
<dbReference type="GO" id="GO:0020037">
    <property type="term" value="F:heme binding"/>
    <property type="evidence" value="ECO:0007669"/>
    <property type="project" value="InterPro"/>
</dbReference>
<feature type="binding site" description="axial binding residue" evidence="8">
    <location>
        <position position="485"/>
    </location>
    <ligand>
        <name>heme</name>
        <dbReference type="ChEBI" id="CHEBI:30413"/>
    </ligand>
    <ligandPart>
        <name>Fe</name>
        <dbReference type="ChEBI" id="CHEBI:18248"/>
    </ligandPart>
</feature>
<evidence type="ECO:0000313" key="10">
    <source>
        <dbReference type="EMBL" id="JAI22682.1"/>
    </source>
</evidence>
<gene>
    <name evidence="10" type="primary">Cyp12b2_5</name>
    <name evidence="11" type="synonym">Cyp12b2_7</name>
    <name evidence="10" type="ORF">c0_g1_i1</name>
    <name evidence="11" type="ORF">c0_g1_i2</name>
</gene>
<dbReference type="InterPro" id="IPR050479">
    <property type="entry name" value="CYP11_CYP27_families"/>
</dbReference>
<keyword evidence="5 9" id="KW-0560">Oxidoreductase</keyword>
<dbReference type="PANTHER" id="PTHR24279">
    <property type="entry name" value="CYTOCHROME P450"/>
    <property type="match status" value="1"/>
</dbReference>
<evidence type="ECO:0000256" key="2">
    <source>
        <dbReference type="ARBA" id="ARBA00010617"/>
    </source>
</evidence>
<dbReference type="GO" id="GO:0005506">
    <property type="term" value="F:iron ion binding"/>
    <property type="evidence" value="ECO:0007669"/>
    <property type="project" value="InterPro"/>
</dbReference>
<evidence type="ECO:0000256" key="1">
    <source>
        <dbReference type="ARBA" id="ARBA00001971"/>
    </source>
</evidence>